<dbReference type="InterPro" id="IPR001242">
    <property type="entry name" value="Condensation_dom"/>
</dbReference>
<dbReference type="GO" id="GO:0003824">
    <property type="term" value="F:catalytic activity"/>
    <property type="evidence" value="ECO:0007669"/>
    <property type="project" value="InterPro"/>
</dbReference>
<dbReference type="SUPFAM" id="SSF47336">
    <property type="entry name" value="ACP-like"/>
    <property type="match status" value="1"/>
</dbReference>
<dbReference type="GO" id="GO:0031177">
    <property type="term" value="F:phosphopantetheine binding"/>
    <property type="evidence" value="ECO:0007669"/>
    <property type="project" value="InterPro"/>
</dbReference>
<dbReference type="InterPro" id="IPR006162">
    <property type="entry name" value="Ppantetheine_attach_site"/>
</dbReference>
<evidence type="ECO:0000256" key="1">
    <source>
        <dbReference type="ARBA" id="ARBA00001957"/>
    </source>
</evidence>
<dbReference type="InterPro" id="IPR025110">
    <property type="entry name" value="AMP-bd_C"/>
</dbReference>
<dbReference type="InterPro" id="IPR020845">
    <property type="entry name" value="AMP-binding_CS"/>
</dbReference>
<accession>A0A1I6FDX7</accession>
<dbReference type="SUPFAM" id="SSF52777">
    <property type="entry name" value="CoA-dependent acyltransferases"/>
    <property type="match status" value="2"/>
</dbReference>
<dbReference type="GO" id="GO:0044550">
    <property type="term" value="P:secondary metabolite biosynthetic process"/>
    <property type="evidence" value="ECO:0007669"/>
    <property type="project" value="TreeGrafter"/>
</dbReference>
<evidence type="ECO:0000256" key="3">
    <source>
        <dbReference type="ARBA" id="ARBA00022553"/>
    </source>
</evidence>
<dbReference type="NCBIfam" id="TIGR01733">
    <property type="entry name" value="AA-adenyl-dom"/>
    <property type="match status" value="1"/>
</dbReference>
<dbReference type="Gene3D" id="3.30.559.10">
    <property type="entry name" value="Chloramphenicol acetyltransferase-like domain"/>
    <property type="match status" value="1"/>
</dbReference>
<reference evidence="6" key="1">
    <citation type="submission" date="2016-10" db="EMBL/GenBank/DDBJ databases">
        <authorList>
            <person name="Varghese N."/>
            <person name="Submissions S."/>
        </authorList>
    </citation>
    <scope>NUCLEOTIDE SEQUENCE [LARGE SCALE GENOMIC DNA]</scope>
    <source>
        <strain evidence="6">DSM 44232</strain>
    </source>
</reference>
<keyword evidence="3" id="KW-0597">Phosphoprotein</keyword>
<evidence type="ECO:0000313" key="6">
    <source>
        <dbReference type="Proteomes" id="UP000198583"/>
    </source>
</evidence>
<dbReference type="SUPFAM" id="SSF56801">
    <property type="entry name" value="Acetyl-CoA synthetase-like"/>
    <property type="match status" value="1"/>
</dbReference>
<dbReference type="OrthoDB" id="3243414at2"/>
<dbReference type="InterPro" id="IPR045851">
    <property type="entry name" value="AMP-bd_C_sf"/>
</dbReference>
<evidence type="ECO:0000259" key="4">
    <source>
        <dbReference type="PROSITE" id="PS50075"/>
    </source>
</evidence>
<dbReference type="PANTHER" id="PTHR45527:SF14">
    <property type="entry name" value="PLIPASTATIN SYNTHASE SUBUNIT B"/>
    <property type="match status" value="1"/>
</dbReference>
<organism evidence="5 6">
    <name type="scientific">Lentzea waywayandensis</name>
    <dbReference type="NCBI Taxonomy" id="84724"/>
    <lineage>
        <taxon>Bacteria</taxon>
        <taxon>Bacillati</taxon>
        <taxon>Actinomycetota</taxon>
        <taxon>Actinomycetes</taxon>
        <taxon>Pseudonocardiales</taxon>
        <taxon>Pseudonocardiaceae</taxon>
        <taxon>Lentzea</taxon>
    </lineage>
</organism>
<dbReference type="AlphaFoldDB" id="A0A1I6FDX7"/>
<gene>
    <name evidence="5" type="ORF">SAMN04488564_112174</name>
</gene>
<dbReference type="Pfam" id="PF13193">
    <property type="entry name" value="AMP-binding_C"/>
    <property type="match status" value="1"/>
</dbReference>
<evidence type="ECO:0000313" key="5">
    <source>
        <dbReference type="EMBL" id="SFR28063.1"/>
    </source>
</evidence>
<dbReference type="Pfam" id="PF00550">
    <property type="entry name" value="PP-binding"/>
    <property type="match status" value="1"/>
</dbReference>
<dbReference type="InterPro" id="IPR042099">
    <property type="entry name" value="ANL_N_sf"/>
</dbReference>
<dbReference type="CDD" id="cd17643">
    <property type="entry name" value="A_NRPS_Cytc1-like"/>
    <property type="match status" value="1"/>
</dbReference>
<proteinExistence type="predicted"/>
<feature type="domain" description="Carrier" evidence="4">
    <location>
        <begin position="555"/>
        <end position="629"/>
    </location>
</feature>
<dbReference type="Proteomes" id="UP000198583">
    <property type="component" value="Unassembled WGS sequence"/>
</dbReference>
<dbReference type="GO" id="GO:0008610">
    <property type="term" value="P:lipid biosynthetic process"/>
    <property type="evidence" value="ECO:0007669"/>
    <property type="project" value="UniProtKB-ARBA"/>
</dbReference>
<dbReference type="GO" id="GO:0043041">
    <property type="term" value="P:amino acid activation for nonribosomal peptide biosynthetic process"/>
    <property type="evidence" value="ECO:0007669"/>
    <property type="project" value="TreeGrafter"/>
</dbReference>
<dbReference type="InterPro" id="IPR010071">
    <property type="entry name" value="AA_adenyl_dom"/>
</dbReference>
<dbReference type="FunFam" id="3.40.50.12780:FF:000012">
    <property type="entry name" value="Non-ribosomal peptide synthetase"/>
    <property type="match status" value="1"/>
</dbReference>
<dbReference type="InterPro" id="IPR023213">
    <property type="entry name" value="CAT-like_dom_sf"/>
</dbReference>
<dbReference type="SMART" id="SM00823">
    <property type="entry name" value="PKS_PP"/>
    <property type="match status" value="1"/>
</dbReference>
<dbReference type="Pfam" id="PF00501">
    <property type="entry name" value="AMP-binding"/>
    <property type="match status" value="1"/>
</dbReference>
<keyword evidence="6" id="KW-1185">Reference proteome</keyword>
<dbReference type="FunFam" id="1.10.1200.10:FF:000005">
    <property type="entry name" value="Nonribosomal peptide synthetase 1"/>
    <property type="match status" value="1"/>
</dbReference>
<dbReference type="Gene3D" id="1.10.1200.10">
    <property type="entry name" value="ACP-like"/>
    <property type="match status" value="1"/>
</dbReference>
<dbReference type="GO" id="GO:0005829">
    <property type="term" value="C:cytosol"/>
    <property type="evidence" value="ECO:0007669"/>
    <property type="project" value="TreeGrafter"/>
</dbReference>
<dbReference type="EMBL" id="FOYL01000012">
    <property type="protein sequence ID" value="SFR28063.1"/>
    <property type="molecule type" value="Genomic_DNA"/>
</dbReference>
<dbReference type="PROSITE" id="PS50075">
    <property type="entry name" value="CARRIER"/>
    <property type="match status" value="1"/>
</dbReference>
<sequence>MTEPGFSAVFSDAYSPGGHADAVPSGEGSHTRGSHVDESECLHQLFAAQASRTPDRVAVTDGRRRLTYRELDDAAGQLARRLRLNGVGPEVLVGLCVDRDVDLVVAILAVLQAGGAYVPLDPRYPRARLEFVLADCRCPVVLGQQRFAHLVAATGLPFVAVDAEPADGQEPSTGPDGGGVRPAGTAYVLHTSGSTGQPKGVMVSHANVSRLFTVTRDEFAFDPDDTWTLFHSFAFDFSVWEMWGALLHGGRLVVVPYPVSRDPESFWRLLTAERVTVLNQTPSAFRRLIRAAEADGWPETTLRTVVFGGEALPPAMLRPWFDRYGDATPRLVNMYGITETTVHVTVRPLTAADADGQVSPIGVPLDDLDAVVLGPDLRAVPHGEPGELFVGGAGVSTGYLGRPGLTARRFVPDPSGPPGARRYRTGDLAVLRDGELEFLGRTDDQVQFRGFRIEPAEIEAALLTRPGVSAAVVLLDDRDGEARLAGFVLAAVGASVRPEELRAGLAEQLPVHQVPSVLLVVDAFPLTVNGKLDRDALLSLARNRPAAAALSTSDTAGGEDADRLAAIWADVLGVARVDPHDNFFALGGDSMSAIRVVARARDAAIPVSVESLFKHPTVAELATAAGDDPATPAEALGTEPAAPADGVADTFPASLVQVGVVYECEITEDPTLYHDASAVRLSGPLDPAALRRALDTTSARHELLRACFDLVGHAEPMVLVHHVAPIPLAVLDAPAAPDPAAAVRAWWTGQWRRPFELTAAPLVRCHVLNHPDGTFHLALSVHHSVVDGWSFAVVMRDLLLAYDRELGSPAPAEPPLASRYRDFVALERRAAASPATTAYWTESLGSYRHTPLWTERPAGPATESTVSVPVDPALANNARQLAVRLEVPVRSVYLAAHVWALSVLRHTSDVLTGLVTNGRPEHTGAESAVGMFVNTLPLRTRLPDGSWSSLVRAVFAAEQAQLPHRRFPLAKLRAVTGVGPPEALFNFADFRVYDVLAGLRNLRAHEWWFADRNEFPLSVTVTREPMSPEWQLVVRAGAEHGGQALAETAAELFLDALGRTVTDPDGRVALGVHPVVVP</sequence>
<evidence type="ECO:0000256" key="2">
    <source>
        <dbReference type="ARBA" id="ARBA00022450"/>
    </source>
</evidence>
<dbReference type="Gene3D" id="3.30.559.30">
    <property type="entry name" value="Nonribosomal peptide synthetase, condensation domain"/>
    <property type="match status" value="1"/>
</dbReference>
<dbReference type="PROSITE" id="PS00012">
    <property type="entry name" value="PHOSPHOPANTETHEINE"/>
    <property type="match status" value="1"/>
</dbReference>
<dbReference type="InterPro" id="IPR036736">
    <property type="entry name" value="ACP-like_sf"/>
</dbReference>
<dbReference type="PROSITE" id="PS00455">
    <property type="entry name" value="AMP_BINDING"/>
    <property type="match status" value="1"/>
</dbReference>
<dbReference type="Gene3D" id="3.30.300.30">
    <property type="match status" value="1"/>
</dbReference>
<dbReference type="PANTHER" id="PTHR45527">
    <property type="entry name" value="NONRIBOSOMAL PEPTIDE SYNTHETASE"/>
    <property type="match status" value="1"/>
</dbReference>
<keyword evidence="2" id="KW-0596">Phosphopantetheine</keyword>
<name>A0A1I6FDX7_9PSEU</name>
<dbReference type="InterPro" id="IPR000873">
    <property type="entry name" value="AMP-dep_synth/lig_dom"/>
</dbReference>
<protein>
    <submittedName>
        <fullName evidence="5">Amino acid adenylation domain-containing protein</fullName>
    </submittedName>
</protein>
<dbReference type="Gene3D" id="3.40.50.12780">
    <property type="entry name" value="N-terminal domain of ligase-like"/>
    <property type="match status" value="1"/>
</dbReference>
<dbReference type="InterPro" id="IPR020806">
    <property type="entry name" value="PKS_PP-bd"/>
</dbReference>
<dbReference type="Pfam" id="PF00668">
    <property type="entry name" value="Condensation"/>
    <property type="match status" value="1"/>
</dbReference>
<dbReference type="STRING" id="84724.SAMN04488564_112174"/>
<comment type="cofactor">
    <cofactor evidence="1">
        <name>pantetheine 4'-phosphate</name>
        <dbReference type="ChEBI" id="CHEBI:47942"/>
    </cofactor>
</comment>
<dbReference type="InterPro" id="IPR009081">
    <property type="entry name" value="PP-bd_ACP"/>
</dbReference>